<keyword evidence="6" id="KW-1185">Reference proteome</keyword>
<dbReference type="Gene3D" id="3.20.20.80">
    <property type="entry name" value="Glycosidases"/>
    <property type="match status" value="1"/>
</dbReference>
<dbReference type="InterPro" id="IPR011496">
    <property type="entry name" value="O-GlcNAcase_cat"/>
</dbReference>
<dbReference type="SUPFAM" id="SSF51445">
    <property type="entry name" value="(Trans)glycosidases"/>
    <property type="match status" value="1"/>
</dbReference>
<evidence type="ECO:0000313" key="5">
    <source>
        <dbReference type="EMBL" id="MBD2843999.1"/>
    </source>
</evidence>
<accession>A0A927BR40</accession>
<organism evidence="5 6">
    <name type="scientific">Paenibacillus sabuli</name>
    <dbReference type="NCBI Taxonomy" id="2772509"/>
    <lineage>
        <taxon>Bacteria</taxon>
        <taxon>Bacillati</taxon>
        <taxon>Bacillota</taxon>
        <taxon>Bacilli</taxon>
        <taxon>Bacillales</taxon>
        <taxon>Paenibacillaceae</taxon>
        <taxon>Paenibacillus</taxon>
    </lineage>
</organism>
<dbReference type="PANTHER" id="PTHR13170:SF16">
    <property type="entry name" value="PROTEIN O-GLCNACASE"/>
    <property type="match status" value="1"/>
</dbReference>
<name>A0A927BR40_9BACL</name>
<evidence type="ECO:0000256" key="3">
    <source>
        <dbReference type="PROSITE-ProRule" id="PRU01353"/>
    </source>
</evidence>
<gene>
    <name evidence="5" type="ORF">IDH44_02245</name>
</gene>
<dbReference type="Proteomes" id="UP000621560">
    <property type="component" value="Unassembled WGS sequence"/>
</dbReference>
<feature type="active site" description="Proton donor" evidence="3">
    <location>
        <position position="232"/>
    </location>
</feature>
<dbReference type="AlphaFoldDB" id="A0A927BR40"/>
<sequence>MPVAWTIHCHDEELRQAAQDWLAQAQLSGAPLPQAGELLVRIVREPVEPPSCADAASAALAAHEGYALVTSGRPPRAEAQIGCGGRRGLYYALEELRQLAGAAHWREVRQRTAPRFPVRGIVEGFYGPPWTAAQRLEMLAYIAARRMNTYVYAPKDDPYHRSWWREPYDGPALEQLAALLARAQELALDFVYCLSPGLSMRYAADEDYRALLTKTRQLFDLGVRRFGLLLDDIPPRLQHRMDVDAFPDLTSAQIALIRRYYADLLAWDPAIRLVVCPTGYWGKGDEPELAALGAGIDPRIDLFWTGRNICSQELTLAEAALFSRSAHRPPLYWDNYPVNDMAMTCEMHIGPYRLRDRHLYRFSRGIIANVMPYAACSRLPLATIADYAWDPEGYDPEASWQAALARSVPDELQQPLALLADNVRASCFGPPESPALEEALARSLFNRLYQPEAGDWRLALESHLTRLAAAADALRDRACELPLLDELRPWTEQFAGGIRLLQQAADCLAAPSEATCRLLRAALDHYERQQRHAQVFGDVLSGYVLEVLAQSSTPTTTKNEGC</sequence>
<dbReference type="Pfam" id="PF07555">
    <property type="entry name" value="NAGidase"/>
    <property type="match status" value="1"/>
</dbReference>
<dbReference type="RefSeq" id="WP_190914261.1">
    <property type="nucleotide sequence ID" value="NZ_JACXIZ010000007.1"/>
</dbReference>
<evidence type="ECO:0000256" key="1">
    <source>
        <dbReference type="ARBA" id="ARBA00022801"/>
    </source>
</evidence>
<dbReference type="EMBL" id="JACXIZ010000007">
    <property type="protein sequence ID" value="MBD2843999.1"/>
    <property type="molecule type" value="Genomic_DNA"/>
</dbReference>
<comment type="caution">
    <text evidence="5">The sequence shown here is derived from an EMBL/GenBank/DDBJ whole genome shotgun (WGS) entry which is preliminary data.</text>
</comment>
<proteinExistence type="inferred from homology"/>
<protein>
    <submittedName>
        <fullName evidence="5">Beta-N-acetylglucosaminidase domain-containing protein</fullName>
    </submittedName>
</protein>
<dbReference type="InterPro" id="IPR051822">
    <property type="entry name" value="Glycosyl_Hydrolase_84"/>
</dbReference>
<comment type="similarity">
    <text evidence="3">Belongs to the glycosyl hydrolase 84 family.</text>
</comment>
<dbReference type="InterPro" id="IPR017853">
    <property type="entry name" value="GH"/>
</dbReference>
<dbReference type="GO" id="GO:1901135">
    <property type="term" value="P:carbohydrate derivative metabolic process"/>
    <property type="evidence" value="ECO:0007669"/>
    <property type="project" value="UniProtKB-ARBA"/>
</dbReference>
<keyword evidence="2 3" id="KW-0326">Glycosidase</keyword>
<evidence type="ECO:0000313" key="6">
    <source>
        <dbReference type="Proteomes" id="UP000621560"/>
    </source>
</evidence>
<reference evidence="5" key="1">
    <citation type="submission" date="2020-09" db="EMBL/GenBank/DDBJ databases">
        <title>A novel bacterium of genus Paenibacillus, isolated from South China Sea.</title>
        <authorList>
            <person name="Huang H."/>
            <person name="Mo K."/>
            <person name="Hu Y."/>
        </authorList>
    </citation>
    <scope>NUCLEOTIDE SEQUENCE</scope>
    <source>
        <strain evidence="5">IB182496</strain>
    </source>
</reference>
<dbReference type="GO" id="GO:0015929">
    <property type="term" value="F:hexosaminidase activity"/>
    <property type="evidence" value="ECO:0007669"/>
    <property type="project" value="UniProtKB-ARBA"/>
</dbReference>
<dbReference type="PANTHER" id="PTHR13170">
    <property type="entry name" value="O-GLCNACASE"/>
    <property type="match status" value="1"/>
</dbReference>
<evidence type="ECO:0000256" key="2">
    <source>
        <dbReference type="ARBA" id="ARBA00023295"/>
    </source>
</evidence>
<dbReference type="PROSITE" id="PS52009">
    <property type="entry name" value="GH84"/>
    <property type="match status" value="1"/>
</dbReference>
<feature type="domain" description="GH84" evidence="4">
    <location>
        <begin position="117"/>
        <end position="392"/>
    </location>
</feature>
<evidence type="ECO:0000259" key="4">
    <source>
        <dbReference type="PROSITE" id="PS52009"/>
    </source>
</evidence>
<keyword evidence="1 3" id="KW-0378">Hydrolase</keyword>